<accession>A0ABW5DHG2</accession>
<name>A0ABW5DHG2_9HYPH</name>
<dbReference type="RefSeq" id="WP_345100396.1">
    <property type="nucleotide sequence ID" value="NZ_BAABGS010000074.1"/>
</dbReference>
<keyword evidence="3" id="KW-1185">Reference proteome</keyword>
<dbReference type="Proteomes" id="UP001597373">
    <property type="component" value="Unassembled WGS sequence"/>
</dbReference>
<evidence type="ECO:0000313" key="2">
    <source>
        <dbReference type="EMBL" id="MFD2259041.1"/>
    </source>
</evidence>
<sequence length="47" mass="4874">MSPDLLPEGSAWSDIRETAWQGPKGGNPLGGAMHEGKEVTAALRGTP</sequence>
<comment type="caution">
    <text evidence="2">The sequence shown here is derived from an EMBL/GenBank/DDBJ whole genome shotgun (WGS) entry which is preliminary data.</text>
</comment>
<organism evidence="2 3">
    <name type="scientific">Chelativorans composti</name>
    <dbReference type="NCBI Taxonomy" id="768533"/>
    <lineage>
        <taxon>Bacteria</taxon>
        <taxon>Pseudomonadati</taxon>
        <taxon>Pseudomonadota</taxon>
        <taxon>Alphaproteobacteria</taxon>
        <taxon>Hyphomicrobiales</taxon>
        <taxon>Phyllobacteriaceae</taxon>
        <taxon>Chelativorans</taxon>
    </lineage>
</organism>
<proteinExistence type="predicted"/>
<reference evidence="3" key="1">
    <citation type="journal article" date="2019" name="Int. J. Syst. Evol. Microbiol.">
        <title>The Global Catalogue of Microorganisms (GCM) 10K type strain sequencing project: providing services to taxonomists for standard genome sequencing and annotation.</title>
        <authorList>
            <consortium name="The Broad Institute Genomics Platform"/>
            <consortium name="The Broad Institute Genome Sequencing Center for Infectious Disease"/>
            <person name="Wu L."/>
            <person name="Ma J."/>
        </authorList>
    </citation>
    <scope>NUCLEOTIDE SEQUENCE [LARGE SCALE GENOMIC DNA]</scope>
    <source>
        <strain evidence="3">KCTC 23707</strain>
    </source>
</reference>
<protein>
    <submittedName>
        <fullName evidence="2">Uncharacterized protein</fullName>
    </submittedName>
</protein>
<evidence type="ECO:0000313" key="3">
    <source>
        <dbReference type="Proteomes" id="UP001597373"/>
    </source>
</evidence>
<gene>
    <name evidence="2" type="ORF">ACFSMZ_04605</name>
</gene>
<evidence type="ECO:0000256" key="1">
    <source>
        <dbReference type="SAM" id="MobiDB-lite"/>
    </source>
</evidence>
<dbReference type="EMBL" id="JBHUIR010000017">
    <property type="protein sequence ID" value="MFD2259041.1"/>
    <property type="molecule type" value="Genomic_DNA"/>
</dbReference>
<feature type="region of interest" description="Disordered" evidence="1">
    <location>
        <begin position="1"/>
        <end position="34"/>
    </location>
</feature>